<gene>
    <name evidence="1" type="ORF">PCOR1329_LOCUS17900</name>
</gene>
<sequence>MDGGQAPVTEDVRRSEMVAVHFELADGDNIANVMNIEGSGAVVANEESSHAEVATGLSQVMGHVEIDHAAVDASTTRYLAKDTCECNTVEFAIGEDERLQQCAAPCCADPGNDGCQCATGCPDQILEASVGVVKCTITVVS</sequence>
<comment type="caution">
    <text evidence="1">The sequence shown here is derived from an EMBL/GenBank/DDBJ whole genome shotgun (WGS) entry which is preliminary data.</text>
</comment>
<evidence type="ECO:0008006" key="3">
    <source>
        <dbReference type="Google" id="ProtNLM"/>
    </source>
</evidence>
<protein>
    <recommendedName>
        <fullName evidence="3">Subtilisin</fullName>
    </recommendedName>
</protein>
<evidence type="ECO:0000313" key="2">
    <source>
        <dbReference type="Proteomes" id="UP001189429"/>
    </source>
</evidence>
<dbReference type="EMBL" id="CAUYUJ010005581">
    <property type="protein sequence ID" value="CAK0814245.1"/>
    <property type="molecule type" value="Genomic_DNA"/>
</dbReference>
<reference evidence="1" key="1">
    <citation type="submission" date="2023-10" db="EMBL/GenBank/DDBJ databases">
        <authorList>
            <person name="Chen Y."/>
            <person name="Shah S."/>
            <person name="Dougan E. K."/>
            <person name="Thang M."/>
            <person name="Chan C."/>
        </authorList>
    </citation>
    <scope>NUCLEOTIDE SEQUENCE [LARGE SCALE GENOMIC DNA]</scope>
</reference>
<name>A0ABN9R8K4_9DINO</name>
<keyword evidence="2" id="KW-1185">Reference proteome</keyword>
<organism evidence="1 2">
    <name type="scientific">Prorocentrum cordatum</name>
    <dbReference type="NCBI Taxonomy" id="2364126"/>
    <lineage>
        <taxon>Eukaryota</taxon>
        <taxon>Sar</taxon>
        <taxon>Alveolata</taxon>
        <taxon>Dinophyceae</taxon>
        <taxon>Prorocentrales</taxon>
        <taxon>Prorocentraceae</taxon>
        <taxon>Prorocentrum</taxon>
    </lineage>
</organism>
<proteinExistence type="predicted"/>
<accession>A0ABN9R8K4</accession>
<dbReference type="Proteomes" id="UP001189429">
    <property type="component" value="Unassembled WGS sequence"/>
</dbReference>
<evidence type="ECO:0000313" key="1">
    <source>
        <dbReference type="EMBL" id="CAK0814245.1"/>
    </source>
</evidence>